<evidence type="ECO:0000313" key="1">
    <source>
        <dbReference type="EMBL" id="RRO14543.1"/>
    </source>
</evidence>
<keyword evidence="2" id="KW-1185">Reference proteome</keyword>
<comment type="caution">
    <text evidence="1">The sequence shown here is derived from an EMBL/GenBank/DDBJ whole genome shotgun (WGS) entry which is preliminary data.</text>
</comment>
<sequence length="86" mass="9536">MNTIVAGQEHQGFYEGLASELPDVEPDVADLAAIEGGLFELVQDRLLELNVQLAELGHVDELQVRRFRRRVRAELRPVEEIGGVAA</sequence>
<organism evidence="1 2">
    <name type="scientific">Saccharopolyspora rhizosphaerae</name>
    <dbReference type="NCBI Taxonomy" id="2492662"/>
    <lineage>
        <taxon>Bacteria</taxon>
        <taxon>Bacillati</taxon>
        <taxon>Actinomycetota</taxon>
        <taxon>Actinomycetes</taxon>
        <taxon>Pseudonocardiales</taxon>
        <taxon>Pseudonocardiaceae</taxon>
        <taxon>Saccharopolyspora</taxon>
    </lineage>
</organism>
<proteinExistence type="predicted"/>
<name>A0A3R8VC77_9PSEU</name>
<reference evidence="1 2" key="1">
    <citation type="submission" date="2018-11" db="EMBL/GenBank/DDBJ databases">
        <title>Saccharopolyspora rhizosphaerae sp. nov., an actinomycete isolated from rhizosphere soil in Thailand.</title>
        <authorList>
            <person name="Intra B."/>
            <person name="Euanorasetr J."/>
            <person name="Take A."/>
            <person name="Inahashi Y."/>
            <person name="Mori M."/>
            <person name="Panbangred W."/>
            <person name="Matsumoto A."/>
        </authorList>
    </citation>
    <scope>NUCLEOTIDE SEQUENCE [LARGE SCALE GENOMIC DNA]</scope>
    <source>
        <strain evidence="1 2">H219</strain>
    </source>
</reference>
<gene>
    <name evidence="1" type="ORF">EIL87_19765</name>
</gene>
<dbReference type="EMBL" id="RSAA01000018">
    <property type="protein sequence ID" value="RRO14543.1"/>
    <property type="molecule type" value="Genomic_DNA"/>
</dbReference>
<evidence type="ECO:0000313" key="2">
    <source>
        <dbReference type="Proteomes" id="UP000274515"/>
    </source>
</evidence>
<protein>
    <submittedName>
        <fullName evidence="1">Uncharacterized protein</fullName>
    </submittedName>
</protein>
<dbReference type="Proteomes" id="UP000274515">
    <property type="component" value="Unassembled WGS sequence"/>
</dbReference>
<accession>A0A3R8VC77</accession>
<dbReference type="RefSeq" id="WP_125092076.1">
    <property type="nucleotide sequence ID" value="NZ_RSAA01000018.1"/>
</dbReference>
<dbReference type="AlphaFoldDB" id="A0A3R8VC77"/>